<dbReference type="EMBL" id="CP017834">
    <property type="protein sequence ID" value="APJ03671.1"/>
    <property type="molecule type" value="Genomic_DNA"/>
</dbReference>
<dbReference type="AlphaFoldDB" id="A0A1L4D0E2"/>
<feature type="region of interest" description="Disordered" evidence="1">
    <location>
        <begin position="135"/>
        <end position="160"/>
    </location>
</feature>
<organism evidence="3 4">
    <name type="scientific">Silvanigrella aquatica</name>
    <dbReference type="NCBI Taxonomy" id="1915309"/>
    <lineage>
        <taxon>Bacteria</taxon>
        <taxon>Pseudomonadati</taxon>
        <taxon>Bdellovibrionota</taxon>
        <taxon>Oligoflexia</taxon>
        <taxon>Silvanigrellales</taxon>
        <taxon>Silvanigrellaceae</taxon>
        <taxon>Silvanigrella</taxon>
    </lineage>
</organism>
<name>A0A1L4D0E2_9BACT</name>
<protein>
    <recommendedName>
        <fullName evidence="2">Transposase IS200-like domain-containing protein</fullName>
    </recommendedName>
</protein>
<dbReference type="PANTHER" id="PTHR33360">
    <property type="entry name" value="TRANSPOSASE FOR INSERTION SEQUENCE ELEMENT IS200"/>
    <property type="match status" value="1"/>
</dbReference>
<gene>
    <name evidence="3" type="ORF">AXG55_07020</name>
</gene>
<dbReference type="InterPro" id="IPR002686">
    <property type="entry name" value="Transposase_17"/>
</dbReference>
<sequence>MQESHEFRTGKHAIYELYVHLVFTPKYRKKIFSNVMLNRLKEIMHDKCLEMGAKLIEFNGELDHIHFLVNFPSKLSIAEIARLLKGVSSRLIRKEFWPQIKDKLWGDHFWSPSYCAVTAGGAPLEIIKKYIENQNRPTTENQRKMSKVAQKRWSQGHTQR</sequence>
<dbReference type="InterPro" id="IPR036515">
    <property type="entry name" value="Transposase_17_sf"/>
</dbReference>
<evidence type="ECO:0000313" key="3">
    <source>
        <dbReference type="EMBL" id="APJ03671.1"/>
    </source>
</evidence>
<proteinExistence type="predicted"/>
<dbReference type="NCBIfam" id="NF033573">
    <property type="entry name" value="transpos_IS200"/>
    <property type="match status" value="1"/>
</dbReference>
<dbReference type="GO" id="GO:0004803">
    <property type="term" value="F:transposase activity"/>
    <property type="evidence" value="ECO:0007669"/>
    <property type="project" value="InterPro"/>
</dbReference>
<dbReference type="KEGG" id="saqi:AXG55_07020"/>
<accession>A0A1L4D0E2</accession>
<evidence type="ECO:0000259" key="2">
    <source>
        <dbReference type="SMART" id="SM01321"/>
    </source>
</evidence>
<reference evidence="3 4" key="1">
    <citation type="submission" date="2016-10" db="EMBL/GenBank/DDBJ databases">
        <title>Silvanigrella aquatica sp. nov., isolated from a freshwater lake located in the Black Forest, Germany, description of Silvanigrellaceae fam. nov., Silvanigrellales ord. nov., reclassification of the order Bdellovibrionales in the class Oligoflexia, reclassification of the families Bacteriovoracaceae and Halobacteriovoraceae in the new order Bacteriovoracales ord. nov., and reclassification of the family Pseudobacteriovoracaceae in the order Oligoflexiales.</title>
        <authorList>
            <person name="Hahn M.W."/>
            <person name="Schmidt J."/>
            <person name="Koll U."/>
            <person name="Rohde M."/>
            <person name="Verbag S."/>
            <person name="Pitt A."/>
            <person name="Nakai R."/>
            <person name="Naganuma T."/>
            <person name="Lang E."/>
        </authorList>
    </citation>
    <scope>NUCLEOTIDE SEQUENCE [LARGE SCALE GENOMIC DNA]</scope>
    <source>
        <strain evidence="3 4">MWH-Nonnen-W8red</strain>
    </source>
</reference>
<feature type="domain" description="Transposase IS200-like" evidence="2">
    <location>
        <begin position="14"/>
        <end position="134"/>
    </location>
</feature>
<dbReference type="PANTHER" id="PTHR33360:SF2">
    <property type="entry name" value="TRANSPOSASE FOR INSERTION SEQUENCE ELEMENT IS200"/>
    <property type="match status" value="1"/>
</dbReference>
<dbReference type="SUPFAM" id="SSF143422">
    <property type="entry name" value="Transposase IS200-like"/>
    <property type="match status" value="1"/>
</dbReference>
<dbReference type="STRING" id="1915309.AXG55_07020"/>
<dbReference type="SMART" id="SM01321">
    <property type="entry name" value="Y1_Tnp"/>
    <property type="match status" value="1"/>
</dbReference>
<dbReference type="RefSeq" id="WP_233231051.1">
    <property type="nucleotide sequence ID" value="NZ_CP017834.1"/>
</dbReference>
<dbReference type="Pfam" id="PF01797">
    <property type="entry name" value="Y1_Tnp"/>
    <property type="match status" value="1"/>
</dbReference>
<dbReference type="Gene3D" id="3.30.70.1290">
    <property type="entry name" value="Transposase IS200-like"/>
    <property type="match status" value="1"/>
</dbReference>
<evidence type="ECO:0000256" key="1">
    <source>
        <dbReference type="SAM" id="MobiDB-lite"/>
    </source>
</evidence>
<dbReference type="GO" id="GO:0006313">
    <property type="term" value="P:DNA transposition"/>
    <property type="evidence" value="ECO:0007669"/>
    <property type="project" value="InterPro"/>
</dbReference>
<evidence type="ECO:0000313" key="4">
    <source>
        <dbReference type="Proteomes" id="UP000184731"/>
    </source>
</evidence>
<dbReference type="Proteomes" id="UP000184731">
    <property type="component" value="Chromosome"/>
</dbReference>
<dbReference type="GO" id="GO:0003677">
    <property type="term" value="F:DNA binding"/>
    <property type="evidence" value="ECO:0007669"/>
    <property type="project" value="InterPro"/>
</dbReference>
<keyword evidence="4" id="KW-1185">Reference proteome</keyword>